<dbReference type="Gene3D" id="3.50.50.60">
    <property type="entry name" value="FAD/NAD(P)-binding domain"/>
    <property type="match status" value="1"/>
</dbReference>
<dbReference type="PANTHER" id="PTHR13847">
    <property type="entry name" value="SARCOSINE DEHYDROGENASE-RELATED"/>
    <property type="match status" value="1"/>
</dbReference>
<evidence type="ECO:0008006" key="5">
    <source>
        <dbReference type="Google" id="ProtNLM"/>
    </source>
</evidence>
<feature type="non-terminal residue" evidence="4">
    <location>
        <position position="710"/>
    </location>
</feature>
<dbReference type="EMBL" id="UINC01024449">
    <property type="protein sequence ID" value="SVA98089.1"/>
    <property type="molecule type" value="Genomic_DNA"/>
</dbReference>
<accession>A0A382A9L6</accession>
<dbReference type="InterPro" id="IPR027266">
    <property type="entry name" value="TrmE/GcvT-like"/>
</dbReference>
<dbReference type="InterPro" id="IPR036188">
    <property type="entry name" value="FAD/NAD-bd_sf"/>
</dbReference>
<feature type="domain" description="FAD dependent oxidoreductase central" evidence="3">
    <location>
        <begin position="371"/>
        <end position="426"/>
    </location>
</feature>
<evidence type="ECO:0000259" key="2">
    <source>
        <dbReference type="Pfam" id="PF01571"/>
    </source>
</evidence>
<dbReference type="Gene3D" id="3.30.1360.120">
    <property type="entry name" value="Probable tRNA modification gtpase trme, domain 1"/>
    <property type="match status" value="1"/>
</dbReference>
<dbReference type="GO" id="GO:0005759">
    <property type="term" value="C:mitochondrial matrix"/>
    <property type="evidence" value="ECO:0007669"/>
    <property type="project" value="TreeGrafter"/>
</dbReference>
<protein>
    <recommendedName>
        <fullName evidence="5">FAD dependent oxidoreductase domain-containing protein</fullName>
    </recommendedName>
</protein>
<dbReference type="AlphaFoldDB" id="A0A382A9L6"/>
<dbReference type="InterPro" id="IPR006222">
    <property type="entry name" value="GCVT_N"/>
</dbReference>
<dbReference type="GO" id="GO:0047865">
    <property type="term" value="F:dimethylglycine dehydrogenase activity"/>
    <property type="evidence" value="ECO:0007669"/>
    <property type="project" value="TreeGrafter"/>
</dbReference>
<proteinExistence type="predicted"/>
<dbReference type="SUPFAM" id="SSF103025">
    <property type="entry name" value="Folate-binding domain"/>
    <property type="match status" value="1"/>
</dbReference>
<dbReference type="SUPFAM" id="SSF51905">
    <property type="entry name" value="FAD/NAD(P)-binding domain"/>
    <property type="match status" value="1"/>
</dbReference>
<feature type="domain" description="FAD dependent oxidoreductase" evidence="1">
    <location>
        <begin position="7"/>
        <end position="368"/>
    </location>
</feature>
<name>A0A382A9L6_9ZZZZ</name>
<organism evidence="4">
    <name type="scientific">marine metagenome</name>
    <dbReference type="NCBI Taxonomy" id="408172"/>
    <lineage>
        <taxon>unclassified sequences</taxon>
        <taxon>metagenomes</taxon>
        <taxon>ecological metagenomes</taxon>
    </lineage>
</organism>
<evidence type="ECO:0000259" key="1">
    <source>
        <dbReference type="Pfam" id="PF01266"/>
    </source>
</evidence>
<sequence length="710" mass="79074">MKTQYRAVVIGGGIVGSSTLYHLAKMGWKDVVLLEKNEYTSGSTWHAAGLLPLFNMSYSVGKIHKYSVDLYQGLEAETGQPVSFHKTGNLRLARNQERMDEYRRYCGTASTIGVPFEVIGPDEIKKLWPFAKVDDLVGALYHPDDGHVAPVDVTMALLKGARTNGAETYTDVEVTSISQKPNDEWVVSTNKGDISCEVVVSCTGNYARQTGRMVGLELPVVPVEHQFIVTGPIPELVEYNRSGNPEMAVLRESDASYYMRQEADGLILGPYEKGAPCWALDGVPEGFGQELLPPDLERLEPHIIAAGERVPLFETAGIKDHINGPIPYTPDGNPMVGPACGLRNFWISEGHSFGITAAGGSGKHLAEWIIEGSPSIDMMGVDPRRFSAEQSTRDFIKAKNEECYEHVFIIHYDFEERPAARPAKTSPVYERHKSLNAAFGQRYGWERPNWFAPEGTEPINKYSFHTRRTNWFEKVGEEVRTVREKVGLLDLTPFTKHEISGPGAEEYLNRMIANRLPSKQGGTVLAHALTETGGVESEFTITREADKFFAVSSGAAERHDHDVLLRTMPRDGSVALKNITLDYGTLVVCGPRSRDLLSKITDAEMSKGAFPWLTSQRITVAGVPLLAMRVNFVGELGWELHHPIDQQIQLFDAIVEAGKEFGLTHFGMYAMESMRLEKSYRMWGADLTREYSILEAGLDRFVQFKKDDFV</sequence>
<dbReference type="Gene3D" id="3.30.70.1400">
    <property type="entry name" value="Aminomethyltransferase beta-barrel domains"/>
    <property type="match status" value="1"/>
</dbReference>
<dbReference type="PANTHER" id="PTHR13847:SF187">
    <property type="entry name" value="DIMETHYLGLYCINE DEHYDROGENASE, MITOCHONDRIAL"/>
    <property type="match status" value="1"/>
</dbReference>
<reference evidence="4" key="1">
    <citation type="submission" date="2018-05" db="EMBL/GenBank/DDBJ databases">
        <authorList>
            <person name="Lanie J.A."/>
            <person name="Ng W.-L."/>
            <person name="Kazmierczak K.M."/>
            <person name="Andrzejewski T.M."/>
            <person name="Davidsen T.M."/>
            <person name="Wayne K.J."/>
            <person name="Tettelin H."/>
            <person name="Glass J.I."/>
            <person name="Rusch D."/>
            <person name="Podicherti R."/>
            <person name="Tsui H.-C.T."/>
            <person name="Winkler M.E."/>
        </authorList>
    </citation>
    <scope>NUCLEOTIDE SEQUENCE</scope>
</reference>
<dbReference type="SUPFAM" id="SSF54373">
    <property type="entry name" value="FAD-linked reductases, C-terminal domain"/>
    <property type="match status" value="1"/>
</dbReference>
<dbReference type="Pfam" id="PF16350">
    <property type="entry name" value="FAO_M"/>
    <property type="match status" value="1"/>
</dbReference>
<evidence type="ECO:0000259" key="3">
    <source>
        <dbReference type="Pfam" id="PF16350"/>
    </source>
</evidence>
<dbReference type="InterPro" id="IPR032503">
    <property type="entry name" value="FAO_M"/>
</dbReference>
<dbReference type="InterPro" id="IPR006076">
    <property type="entry name" value="FAD-dep_OxRdtase"/>
</dbReference>
<dbReference type="Pfam" id="PF01571">
    <property type="entry name" value="GCV_T"/>
    <property type="match status" value="1"/>
</dbReference>
<gene>
    <name evidence="4" type="ORF">METZ01_LOCUS150943</name>
</gene>
<dbReference type="Gene3D" id="3.30.9.10">
    <property type="entry name" value="D-Amino Acid Oxidase, subunit A, domain 2"/>
    <property type="match status" value="1"/>
</dbReference>
<evidence type="ECO:0000313" key="4">
    <source>
        <dbReference type="EMBL" id="SVA98089.1"/>
    </source>
</evidence>
<dbReference type="Pfam" id="PF01266">
    <property type="entry name" value="DAO"/>
    <property type="match status" value="1"/>
</dbReference>
<feature type="domain" description="GCVT N-terminal" evidence="2">
    <location>
        <begin position="428"/>
        <end position="706"/>
    </location>
</feature>